<organism evidence="7">
    <name type="scientific">Gongylonema pulchrum</name>
    <dbReference type="NCBI Taxonomy" id="637853"/>
    <lineage>
        <taxon>Eukaryota</taxon>
        <taxon>Metazoa</taxon>
        <taxon>Ecdysozoa</taxon>
        <taxon>Nematoda</taxon>
        <taxon>Chromadorea</taxon>
        <taxon>Rhabditida</taxon>
        <taxon>Spirurina</taxon>
        <taxon>Spiruromorpha</taxon>
        <taxon>Spiruroidea</taxon>
        <taxon>Gongylonematidae</taxon>
        <taxon>Gongylonema</taxon>
    </lineage>
</organism>
<dbReference type="InterPro" id="IPR050271">
    <property type="entry name" value="UDP-glycosyltransferase"/>
</dbReference>
<evidence type="ECO:0000256" key="3">
    <source>
        <dbReference type="ARBA" id="ARBA00022676"/>
    </source>
</evidence>
<evidence type="ECO:0000256" key="1">
    <source>
        <dbReference type="ARBA" id="ARBA00009995"/>
    </source>
</evidence>
<dbReference type="WBParaSite" id="GPUH_0000230501-mRNA-1">
    <property type="protein sequence ID" value="GPUH_0000230501-mRNA-1"/>
    <property type="gene ID" value="GPUH_0000230501"/>
</dbReference>
<dbReference type="EC" id="2.4.1.17" evidence="2"/>
<keyword evidence="6" id="KW-1133">Transmembrane helix</keyword>
<proteinExistence type="inferred from homology"/>
<dbReference type="SUPFAM" id="SSF53756">
    <property type="entry name" value="UDP-Glycosyltransferase/glycogen phosphorylase"/>
    <property type="match status" value="1"/>
</dbReference>
<evidence type="ECO:0000256" key="5">
    <source>
        <dbReference type="ARBA" id="ARBA00047475"/>
    </source>
</evidence>
<feature type="transmembrane region" description="Helical" evidence="6">
    <location>
        <begin position="132"/>
        <end position="155"/>
    </location>
</feature>
<keyword evidence="3" id="KW-0328">Glycosyltransferase</keyword>
<keyword evidence="6" id="KW-0812">Transmembrane</keyword>
<evidence type="ECO:0000313" key="7">
    <source>
        <dbReference type="WBParaSite" id="GPUH_0000230501-mRNA-1"/>
    </source>
</evidence>
<comment type="catalytic activity">
    <reaction evidence="5">
        <text>glucuronate acceptor + UDP-alpha-D-glucuronate = acceptor beta-D-glucuronoside + UDP + H(+)</text>
        <dbReference type="Rhea" id="RHEA:21032"/>
        <dbReference type="ChEBI" id="CHEBI:15378"/>
        <dbReference type="ChEBI" id="CHEBI:58052"/>
        <dbReference type="ChEBI" id="CHEBI:58223"/>
        <dbReference type="ChEBI" id="CHEBI:132367"/>
        <dbReference type="ChEBI" id="CHEBI:132368"/>
        <dbReference type="EC" id="2.4.1.17"/>
    </reaction>
</comment>
<dbReference type="CDD" id="cd03784">
    <property type="entry name" value="GT1_Gtf-like"/>
    <property type="match status" value="1"/>
</dbReference>
<evidence type="ECO:0000256" key="2">
    <source>
        <dbReference type="ARBA" id="ARBA00012544"/>
    </source>
</evidence>
<dbReference type="PANTHER" id="PTHR48043:SF145">
    <property type="entry name" value="FI06409P-RELATED"/>
    <property type="match status" value="1"/>
</dbReference>
<sequence length="167" mass="18991">LLGHPNLRAFVSHCGQNSLTEAVYQGVPLVCVPLFGDQKHNTQKAVKRKIAVHVDKSDLSPDTLKRAFGKVLHDAMYRKSSERLLEMIRHKPFSSRERLLRHVDFASKFGPIDSFDIAANDLSFVQYYLLDIFIPLLILIALTAFLLLRLLIIIVRRVLAQSKVKSE</sequence>
<keyword evidence="4" id="KW-0808">Transferase</keyword>
<dbReference type="PANTHER" id="PTHR48043">
    <property type="entry name" value="EG:EG0003.4 PROTEIN-RELATED"/>
    <property type="match status" value="1"/>
</dbReference>
<dbReference type="Pfam" id="PF00201">
    <property type="entry name" value="UDPGT"/>
    <property type="match status" value="1"/>
</dbReference>
<evidence type="ECO:0000256" key="4">
    <source>
        <dbReference type="ARBA" id="ARBA00022679"/>
    </source>
</evidence>
<dbReference type="GO" id="GO:0015020">
    <property type="term" value="F:glucuronosyltransferase activity"/>
    <property type="evidence" value="ECO:0007669"/>
    <property type="project" value="UniProtKB-EC"/>
</dbReference>
<dbReference type="AlphaFoldDB" id="A0A183D0Q9"/>
<protein>
    <recommendedName>
        <fullName evidence="2">glucuronosyltransferase</fullName>
        <ecNumber evidence="2">2.4.1.17</ecNumber>
    </recommendedName>
</protein>
<dbReference type="InterPro" id="IPR002213">
    <property type="entry name" value="UDP_glucos_trans"/>
</dbReference>
<dbReference type="Gene3D" id="3.40.50.2000">
    <property type="entry name" value="Glycogen Phosphorylase B"/>
    <property type="match status" value="1"/>
</dbReference>
<reference evidence="7" key="1">
    <citation type="submission" date="2016-06" db="UniProtKB">
        <authorList>
            <consortium name="WormBaseParasite"/>
        </authorList>
    </citation>
    <scope>IDENTIFICATION</scope>
</reference>
<keyword evidence="6" id="KW-0472">Membrane</keyword>
<name>A0A183D0Q9_9BILA</name>
<evidence type="ECO:0000256" key="6">
    <source>
        <dbReference type="SAM" id="Phobius"/>
    </source>
</evidence>
<comment type="similarity">
    <text evidence="1">Belongs to the UDP-glycosyltransferase family.</text>
</comment>
<accession>A0A183D0Q9</accession>